<dbReference type="GO" id="GO:0020037">
    <property type="term" value="F:heme binding"/>
    <property type="evidence" value="ECO:0007669"/>
    <property type="project" value="InterPro"/>
</dbReference>
<accession>A0AA97KRI8</accession>
<evidence type="ECO:0000256" key="16">
    <source>
        <dbReference type="SAM" id="SignalP"/>
    </source>
</evidence>
<evidence type="ECO:0000256" key="5">
    <source>
        <dbReference type="ARBA" id="ARBA00012109"/>
    </source>
</evidence>
<dbReference type="KEGG" id="emc:129324160"/>
<comment type="subcellular location">
    <subcellularLocation>
        <location evidence="3">Endoplasmic reticulum membrane</location>
        <topology evidence="3">Peripheral membrane protein</topology>
    </subcellularLocation>
    <subcellularLocation>
        <location evidence="2">Microsome membrane</location>
        <topology evidence="2">Peripheral membrane protein</topology>
    </subcellularLocation>
</comment>
<dbReference type="FunFam" id="1.10.630.10:FF:000238">
    <property type="entry name" value="Cytochrome P450 2A6"/>
    <property type="match status" value="1"/>
</dbReference>
<dbReference type="GO" id="GO:0019373">
    <property type="term" value="P:epoxygenase P450 pathway"/>
    <property type="evidence" value="ECO:0007669"/>
    <property type="project" value="TreeGrafter"/>
</dbReference>
<dbReference type="PANTHER" id="PTHR24300:SF356">
    <property type="entry name" value="CYTOCHROME P450 2E1"/>
    <property type="match status" value="1"/>
</dbReference>
<dbReference type="InterPro" id="IPR002401">
    <property type="entry name" value="Cyt_P450_E_grp-I"/>
</dbReference>
<dbReference type="PRINTS" id="PR00463">
    <property type="entry name" value="EP450I"/>
</dbReference>
<dbReference type="PRINTS" id="PR00385">
    <property type="entry name" value="P450"/>
</dbReference>
<evidence type="ECO:0000256" key="3">
    <source>
        <dbReference type="ARBA" id="ARBA00004406"/>
    </source>
</evidence>
<organism evidence="17 18">
    <name type="scientific">Eublepharis macularius</name>
    <name type="common">Leopard gecko</name>
    <name type="synonym">Cyrtodactylus macularius</name>
    <dbReference type="NCBI Taxonomy" id="481883"/>
    <lineage>
        <taxon>Eukaryota</taxon>
        <taxon>Metazoa</taxon>
        <taxon>Chordata</taxon>
        <taxon>Craniata</taxon>
        <taxon>Vertebrata</taxon>
        <taxon>Euteleostomi</taxon>
        <taxon>Lepidosauria</taxon>
        <taxon>Squamata</taxon>
        <taxon>Bifurcata</taxon>
        <taxon>Gekkota</taxon>
        <taxon>Eublepharidae</taxon>
        <taxon>Eublepharinae</taxon>
        <taxon>Eublepharis</taxon>
    </lineage>
</organism>
<dbReference type="Pfam" id="PF00067">
    <property type="entry name" value="p450"/>
    <property type="match status" value="1"/>
</dbReference>
<comment type="cofactor">
    <cofactor evidence="1 14">
        <name>heme</name>
        <dbReference type="ChEBI" id="CHEBI:30413"/>
    </cofactor>
</comment>
<evidence type="ECO:0000256" key="7">
    <source>
        <dbReference type="ARBA" id="ARBA00022723"/>
    </source>
</evidence>
<protein>
    <recommendedName>
        <fullName evidence="5">unspecific monooxygenase</fullName>
        <ecNumber evidence="5">1.14.14.1</ecNumber>
    </recommendedName>
</protein>
<dbReference type="InterPro" id="IPR001128">
    <property type="entry name" value="Cyt_P450"/>
</dbReference>
<evidence type="ECO:0000256" key="13">
    <source>
        <dbReference type="ARBA" id="ARBA00023136"/>
    </source>
</evidence>
<evidence type="ECO:0000313" key="17">
    <source>
        <dbReference type="Proteomes" id="UP001190640"/>
    </source>
</evidence>
<feature type="signal peptide" evidence="16">
    <location>
        <begin position="1"/>
        <end position="29"/>
    </location>
</feature>
<evidence type="ECO:0000313" key="18">
    <source>
        <dbReference type="RefSeq" id="XP_054827178.1"/>
    </source>
</evidence>
<evidence type="ECO:0000256" key="14">
    <source>
        <dbReference type="PIRSR" id="PIRSR602401-1"/>
    </source>
</evidence>
<feature type="binding site" description="axial binding residue" evidence="14">
    <location>
        <position position="440"/>
    </location>
    <ligand>
        <name>heme</name>
        <dbReference type="ChEBI" id="CHEBI:30413"/>
    </ligand>
    <ligandPart>
        <name>Fe</name>
        <dbReference type="ChEBI" id="CHEBI:18248"/>
    </ligandPart>
</feature>
<evidence type="ECO:0000256" key="4">
    <source>
        <dbReference type="ARBA" id="ARBA00010617"/>
    </source>
</evidence>
<keyword evidence="9" id="KW-0492">Microsome</keyword>
<dbReference type="GO" id="GO:0006805">
    <property type="term" value="P:xenobiotic metabolic process"/>
    <property type="evidence" value="ECO:0007669"/>
    <property type="project" value="TreeGrafter"/>
</dbReference>
<dbReference type="GO" id="GO:0008392">
    <property type="term" value="F:arachidonate epoxygenase activity"/>
    <property type="evidence" value="ECO:0007669"/>
    <property type="project" value="TreeGrafter"/>
</dbReference>
<evidence type="ECO:0000256" key="11">
    <source>
        <dbReference type="ARBA" id="ARBA00023004"/>
    </source>
</evidence>
<dbReference type="SUPFAM" id="SSF48264">
    <property type="entry name" value="Cytochrome P450"/>
    <property type="match status" value="1"/>
</dbReference>
<dbReference type="GO" id="GO:0016712">
    <property type="term" value="F:oxidoreductase activity, acting on paired donors, with incorporation or reduction of molecular oxygen, reduced flavin or flavoprotein as one donor, and incorporation of one atom of oxygen"/>
    <property type="evidence" value="ECO:0007669"/>
    <property type="project" value="UniProtKB-EC"/>
</dbReference>
<evidence type="ECO:0000256" key="12">
    <source>
        <dbReference type="ARBA" id="ARBA00023033"/>
    </source>
</evidence>
<dbReference type="GeneID" id="129324160"/>
<dbReference type="PROSITE" id="PS00086">
    <property type="entry name" value="CYTOCHROME_P450"/>
    <property type="match status" value="1"/>
</dbReference>
<keyword evidence="11 14" id="KW-0408">Iron</keyword>
<keyword evidence="16" id="KW-0732">Signal</keyword>
<feature type="chain" id="PRO_5041648296" description="unspecific monooxygenase" evidence="16">
    <location>
        <begin position="30"/>
        <end position="495"/>
    </location>
</feature>
<sequence length="495" mass="55464">MEPWGASSISLLLCATCLFFLLAWRKASGNSRLPPGPSPLPFLGNLLQLDTKNFPSSVEKLSQKYGPVFTIHLGSKRAVVLYGHEVVKEALLTQGDEFGGRGSSPIIDKTANGTGIGFSHGETWKQLRQFAVTALHDLGMRPTQSTEEKVQEEACFLEHRLRGTEGRVFDPTLFLSQASANILCSITMGSRFDYEDKDFLRFTHLLEKNSQLQSCTMAQLYNIFPTLLDYFPGPHQKIFENTEELKRFISKRVKMHEETLDPSQPRDFIDAFLIKMEQEEQKSQSVFNHQSLVRSILDIFVAGAESVGLVLKYGLLILLKHPEIEEKVHQEIDDVIGRSQRPCMADLDRMPYTAAVVHEILRFIALVPLNVPRAVTKDTHFKQYLIPKGTTIFPALKPSLYNSREFPNPQDFDPGHFLDGNGAFRKSDFFIPFSTGKRACVGEKLACMSISVVLVAVLQHFALKSPGSSEQLDLSPMTGFLTVAPKPYQLSAVPR</sequence>
<keyword evidence="12 15" id="KW-0503">Monooxygenase</keyword>
<evidence type="ECO:0000256" key="15">
    <source>
        <dbReference type="RuleBase" id="RU000461"/>
    </source>
</evidence>
<evidence type="ECO:0000256" key="9">
    <source>
        <dbReference type="ARBA" id="ARBA00022848"/>
    </source>
</evidence>
<dbReference type="Proteomes" id="UP001190640">
    <property type="component" value="Chromosome 2"/>
</dbReference>
<evidence type="ECO:0000256" key="2">
    <source>
        <dbReference type="ARBA" id="ARBA00004174"/>
    </source>
</evidence>
<name>A0AA97KRI8_EUBMA</name>
<dbReference type="GO" id="GO:0005506">
    <property type="term" value="F:iron ion binding"/>
    <property type="evidence" value="ECO:0007669"/>
    <property type="project" value="InterPro"/>
</dbReference>
<dbReference type="PANTHER" id="PTHR24300">
    <property type="entry name" value="CYTOCHROME P450 508A4-RELATED"/>
    <property type="match status" value="1"/>
</dbReference>
<dbReference type="EC" id="1.14.14.1" evidence="5"/>
<keyword evidence="7 14" id="KW-0479">Metal-binding</keyword>
<keyword evidence="17" id="KW-1185">Reference proteome</keyword>
<evidence type="ECO:0000256" key="10">
    <source>
        <dbReference type="ARBA" id="ARBA00023002"/>
    </source>
</evidence>
<dbReference type="RefSeq" id="XP_054827178.1">
    <property type="nucleotide sequence ID" value="XM_054971203.1"/>
</dbReference>
<comment type="similarity">
    <text evidence="4 15">Belongs to the cytochrome P450 family.</text>
</comment>
<gene>
    <name evidence="18" type="primary">LOC129324160</name>
</gene>
<dbReference type="GO" id="GO:0005789">
    <property type="term" value="C:endoplasmic reticulum membrane"/>
    <property type="evidence" value="ECO:0007669"/>
    <property type="project" value="UniProtKB-SubCell"/>
</dbReference>
<dbReference type="Gene3D" id="1.10.630.10">
    <property type="entry name" value="Cytochrome P450"/>
    <property type="match status" value="1"/>
</dbReference>
<evidence type="ECO:0000256" key="8">
    <source>
        <dbReference type="ARBA" id="ARBA00022824"/>
    </source>
</evidence>
<keyword evidence="13" id="KW-0472">Membrane</keyword>
<dbReference type="InterPro" id="IPR017972">
    <property type="entry name" value="Cyt_P450_CS"/>
</dbReference>
<dbReference type="InterPro" id="IPR036396">
    <property type="entry name" value="Cyt_P450_sf"/>
</dbReference>
<dbReference type="InterPro" id="IPR050182">
    <property type="entry name" value="Cytochrome_P450_fam2"/>
</dbReference>
<evidence type="ECO:0000256" key="1">
    <source>
        <dbReference type="ARBA" id="ARBA00001971"/>
    </source>
</evidence>
<dbReference type="AlphaFoldDB" id="A0AA97KRI8"/>
<keyword evidence="6 14" id="KW-0349">Heme</keyword>
<proteinExistence type="inferred from homology"/>
<keyword evidence="8" id="KW-0256">Endoplasmic reticulum</keyword>
<evidence type="ECO:0000256" key="6">
    <source>
        <dbReference type="ARBA" id="ARBA00022617"/>
    </source>
</evidence>
<keyword evidence="10 15" id="KW-0560">Oxidoreductase</keyword>
<reference evidence="18" key="1">
    <citation type="submission" date="2025-08" db="UniProtKB">
        <authorList>
            <consortium name="RefSeq"/>
        </authorList>
    </citation>
    <scope>IDENTIFICATION</scope>
    <source>
        <tissue evidence="18">Blood</tissue>
    </source>
</reference>